<gene>
    <name evidence="1" type="ORF">MSG28_011701</name>
</gene>
<protein>
    <submittedName>
        <fullName evidence="1">Uncharacterized protein</fullName>
    </submittedName>
</protein>
<sequence>MILKKGEENKTTLKESSQNTSLYAKIFEHLLKPSLISLDLVVWLNVSWSELESLTEDEVLGVVARNSKGASEPALLRELVFRDPAKRTVCHIFPNNNHWFQEENSLRITTRFPAAAALAALAAILTAAGAIIVLLIRRRSENSSSSKRPSQSVVQVDAQGRRYLIAYPPADKLETKPDILNPKPGWYILLDPKWTLVSDTKERHSDLHWVGTAMGDILRDLVFPVVFMPSDWASSTWPSYTRLTLTARSSSILST</sequence>
<comment type="caution">
    <text evidence="1">The sequence shown here is derived from an EMBL/GenBank/DDBJ whole genome shotgun (WGS) entry which is preliminary data.</text>
</comment>
<evidence type="ECO:0000313" key="2">
    <source>
        <dbReference type="Proteomes" id="UP001064048"/>
    </source>
</evidence>
<keyword evidence="2" id="KW-1185">Reference proteome</keyword>
<organism evidence="1 2">
    <name type="scientific">Choristoneura fumiferana</name>
    <name type="common">Spruce budworm moth</name>
    <name type="synonym">Archips fumiferana</name>
    <dbReference type="NCBI Taxonomy" id="7141"/>
    <lineage>
        <taxon>Eukaryota</taxon>
        <taxon>Metazoa</taxon>
        <taxon>Ecdysozoa</taxon>
        <taxon>Arthropoda</taxon>
        <taxon>Hexapoda</taxon>
        <taxon>Insecta</taxon>
        <taxon>Pterygota</taxon>
        <taxon>Neoptera</taxon>
        <taxon>Endopterygota</taxon>
        <taxon>Lepidoptera</taxon>
        <taxon>Glossata</taxon>
        <taxon>Ditrysia</taxon>
        <taxon>Tortricoidea</taxon>
        <taxon>Tortricidae</taxon>
        <taxon>Tortricinae</taxon>
        <taxon>Choristoneura</taxon>
    </lineage>
</organism>
<reference evidence="1 2" key="1">
    <citation type="journal article" date="2022" name="Genome Biol. Evol.">
        <title>The Spruce Budworm Genome: Reconstructing the Evolutionary History of Antifreeze Proteins.</title>
        <authorList>
            <person name="Beliveau C."/>
            <person name="Gagne P."/>
            <person name="Picq S."/>
            <person name="Vernygora O."/>
            <person name="Keeling C.I."/>
            <person name="Pinkney K."/>
            <person name="Doucet D."/>
            <person name="Wen F."/>
            <person name="Johnston J.S."/>
            <person name="Maaroufi H."/>
            <person name="Boyle B."/>
            <person name="Laroche J."/>
            <person name="Dewar K."/>
            <person name="Juretic N."/>
            <person name="Blackburn G."/>
            <person name="Nisole A."/>
            <person name="Brunet B."/>
            <person name="Brandao M."/>
            <person name="Lumley L."/>
            <person name="Duan J."/>
            <person name="Quan G."/>
            <person name="Lucarotti C.J."/>
            <person name="Roe A.D."/>
            <person name="Sperling F.A.H."/>
            <person name="Levesque R.C."/>
            <person name="Cusson M."/>
        </authorList>
    </citation>
    <scope>NUCLEOTIDE SEQUENCE [LARGE SCALE GENOMIC DNA]</scope>
    <source>
        <strain evidence="1">Glfc:IPQL:Cfum</strain>
    </source>
</reference>
<accession>A0ACC0KMF8</accession>
<proteinExistence type="predicted"/>
<name>A0ACC0KMF8_CHOFU</name>
<dbReference type="EMBL" id="CM046120">
    <property type="protein sequence ID" value="KAI8437361.1"/>
    <property type="molecule type" value="Genomic_DNA"/>
</dbReference>
<evidence type="ECO:0000313" key="1">
    <source>
        <dbReference type="EMBL" id="KAI8437361.1"/>
    </source>
</evidence>
<dbReference type="Proteomes" id="UP001064048">
    <property type="component" value="Chromosome 20"/>
</dbReference>